<reference evidence="1" key="1">
    <citation type="submission" date="2021-05" db="EMBL/GenBank/DDBJ databases">
        <title>The genome of the haptophyte Pavlova lutheri (Diacronema luteri, Pavlovales) - a model for lipid biosynthesis in eukaryotic algae.</title>
        <authorList>
            <person name="Hulatt C.J."/>
            <person name="Posewitz M.C."/>
        </authorList>
    </citation>
    <scope>NUCLEOTIDE SEQUENCE</scope>
    <source>
        <strain evidence="1">NIVA-4/92</strain>
    </source>
</reference>
<name>A0A8J5XDP7_DIALT</name>
<accession>A0A8J5XDP7</accession>
<dbReference type="AlphaFoldDB" id="A0A8J5XDP7"/>
<proteinExistence type="predicted"/>
<organism evidence="1 2">
    <name type="scientific">Diacronema lutheri</name>
    <name type="common">Unicellular marine alga</name>
    <name type="synonym">Monochrysis lutheri</name>
    <dbReference type="NCBI Taxonomy" id="2081491"/>
    <lineage>
        <taxon>Eukaryota</taxon>
        <taxon>Haptista</taxon>
        <taxon>Haptophyta</taxon>
        <taxon>Pavlovophyceae</taxon>
        <taxon>Pavlovales</taxon>
        <taxon>Pavlovaceae</taxon>
        <taxon>Diacronema</taxon>
    </lineage>
</organism>
<sequence length="102" mass="10903">MTLTGTAPSEAECNVTDALENALRQQYHPAIGAANDGYDLLAPARCHAHGSESPAECSALAHDGRGAVHVLRCHAHSEMPMQCFARGPLPVRMQDLWQLSGL</sequence>
<protein>
    <submittedName>
        <fullName evidence="1">Uncharacterized protein</fullName>
    </submittedName>
</protein>
<evidence type="ECO:0000313" key="1">
    <source>
        <dbReference type="EMBL" id="KAG8464913.1"/>
    </source>
</evidence>
<gene>
    <name evidence="1" type="ORF">KFE25_012276</name>
</gene>
<keyword evidence="2" id="KW-1185">Reference proteome</keyword>
<evidence type="ECO:0000313" key="2">
    <source>
        <dbReference type="Proteomes" id="UP000751190"/>
    </source>
</evidence>
<dbReference type="Proteomes" id="UP000751190">
    <property type="component" value="Unassembled WGS sequence"/>
</dbReference>
<comment type="caution">
    <text evidence="1">The sequence shown here is derived from an EMBL/GenBank/DDBJ whole genome shotgun (WGS) entry which is preliminary data.</text>
</comment>
<dbReference type="EMBL" id="JAGTXO010000011">
    <property type="protein sequence ID" value="KAG8464913.1"/>
    <property type="molecule type" value="Genomic_DNA"/>
</dbReference>